<evidence type="ECO:0000313" key="3">
    <source>
        <dbReference type="Proteomes" id="UP000011058"/>
    </source>
</evidence>
<evidence type="ECO:0000313" key="2">
    <source>
        <dbReference type="EMBL" id="CCH02330.1"/>
    </source>
</evidence>
<evidence type="ECO:0000259" key="1">
    <source>
        <dbReference type="Pfam" id="PF00190"/>
    </source>
</evidence>
<dbReference type="InterPro" id="IPR014710">
    <property type="entry name" value="RmlC-like_jellyroll"/>
</dbReference>
<dbReference type="Pfam" id="PF00190">
    <property type="entry name" value="Cupin_1"/>
    <property type="match status" value="1"/>
</dbReference>
<dbReference type="HOGENOM" id="CLU_084522_1_0_10"/>
<gene>
    <name evidence="2" type="ORF">FAES_4331</name>
</gene>
<dbReference type="PANTHER" id="PTHR36448:SF2">
    <property type="entry name" value="CUPIN TYPE-1 DOMAIN-CONTAINING PROTEIN"/>
    <property type="match status" value="1"/>
</dbReference>
<dbReference type="InterPro" id="IPR006045">
    <property type="entry name" value="Cupin_1"/>
</dbReference>
<dbReference type="PIRSF" id="PIRSF019307">
    <property type="entry name" value="UCP019307"/>
    <property type="match status" value="1"/>
</dbReference>
<dbReference type="KEGG" id="fae:FAES_4331"/>
<keyword evidence="3" id="KW-1185">Reference proteome</keyword>
<reference evidence="2 3" key="1">
    <citation type="journal article" date="2012" name="J. Bacteriol.">
        <title>Genome Sequence of Fibrella aestuarina BUZ 2T, a Filamentous Marine Bacterium.</title>
        <authorList>
            <person name="Filippini M."/>
            <person name="Qi W."/>
            <person name="Blom J."/>
            <person name="Goesmann A."/>
            <person name="Smits T.H."/>
            <person name="Bagheri H.C."/>
        </authorList>
    </citation>
    <scope>NUCLEOTIDE SEQUENCE [LARGE SCALE GENOMIC DNA]</scope>
    <source>
        <strain evidence="3">BUZ 2T</strain>
    </source>
</reference>
<dbReference type="AlphaFoldDB" id="I0KDX7"/>
<feature type="domain" description="Cupin type-1" evidence="1">
    <location>
        <begin position="49"/>
        <end position="109"/>
    </location>
</feature>
<dbReference type="SUPFAM" id="SSF51182">
    <property type="entry name" value="RmlC-like cupins"/>
    <property type="match status" value="1"/>
</dbReference>
<dbReference type="Gene3D" id="2.60.120.10">
    <property type="entry name" value="Jelly Rolls"/>
    <property type="match status" value="1"/>
</dbReference>
<sequence>MAPPPTPAQFVLPDTGAFPNSRLPVLLYRGVVPPTPNPADWLEQTFIVNNWTNNWRNGILTYPHYHSTTHEVLGIYAGSATLQLGGESGPLIDVQAGDVLVLPAGVGHCNRRQSGDFGVVGGYPDGRDWDLLRGRAGERPAADQAIARLPIPDSDPLFGLQGPLMPIWK</sequence>
<dbReference type="InterPro" id="IPR047121">
    <property type="entry name" value="YjiB-like"/>
</dbReference>
<dbReference type="PANTHER" id="PTHR36448">
    <property type="entry name" value="BLR7373 PROTEIN"/>
    <property type="match status" value="1"/>
</dbReference>
<proteinExistence type="predicted"/>
<dbReference type="STRING" id="1166018.FAES_4331"/>
<dbReference type="EMBL" id="HE796683">
    <property type="protein sequence ID" value="CCH02330.1"/>
    <property type="molecule type" value="Genomic_DNA"/>
</dbReference>
<dbReference type="eggNOG" id="COG4297">
    <property type="taxonomic scope" value="Bacteria"/>
</dbReference>
<dbReference type="CDD" id="cd02219">
    <property type="entry name" value="cupin_YjlB-like"/>
    <property type="match status" value="1"/>
</dbReference>
<dbReference type="OrthoDB" id="9791759at2"/>
<dbReference type="InterPro" id="IPR011051">
    <property type="entry name" value="RmlC_Cupin_sf"/>
</dbReference>
<name>I0KDX7_9BACT</name>
<organism evidence="2 3">
    <name type="scientific">Fibrella aestuarina BUZ 2</name>
    <dbReference type="NCBI Taxonomy" id="1166018"/>
    <lineage>
        <taxon>Bacteria</taxon>
        <taxon>Pseudomonadati</taxon>
        <taxon>Bacteroidota</taxon>
        <taxon>Cytophagia</taxon>
        <taxon>Cytophagales</taxon>
        <taxon>Spirosomataceae</taxon>
        <taxon>Fibrella</taxon>
    </lineage>
</organism>
<protein>
    <recommendedName>
        <fullName evidence="1">Cupin type-1 domain-containing protein</fullName>
    </recommendedName>
</protein>
<dbReference type="Proteomes" id="UP000011058">
    <property type="component" value="Chromosome"/>
</dbReference>
<dbReference type="InterPro" id="IPR014500">
    <property type="entry name" value="UCP019307_cupin"/>
</dbReference>
<accession>I0KDX7</accession>